<dbReference type="EMBL" id="CAKXZT010000141">
    <property type="protein sequence ID" value="CAH2405000.1"/>
    <property type="molecule type" value="Genomic_DNA"/>
</dbReference>
<evidence type="ECO:0000256" key="1">
    <source>
        <dbReference type="ARBA" id="ARBA00023172"/>
    </source>
</evidence>
<dbReference type="InterPro" id="IPR013762">
    <property type="entry name" value="Integrase-like_cat_sf"/>
</dbReference>
<accession>A0ABM9E7A1</accession>
<feature type="region of interest" description="Disordered" evidence="2">
    <location>
        <begin position="69"/>
        <end position="99"/>
    </location>
</feature>
<sequence length="99" mass="11122">MARLSRTCMEKGRKDRSVPLWRTTANLIRNLKRRLDCVGEEDFVFPNRGGGCMARSNLAQRLELAVSAAAEHRPQTRASLDFASHNPPHHGDASPTVRR</sequence>
<gene>
    <name evidence="3" type="ORF">MES5069_450006</name>
</gene>
<organism evidence="3 4">
    <name type="scientific">Mesorhizobium escarrei</name>
    <dbReference type="NCBI Taxonomy" id="666018"/>
    <lineage>
        <taxon>Bacteria</taxon>
        <taxon>Pseudomonadati</taxon>
        <taxon>Pseudomonadota</taxon>
        <taxon>Alphaproteobacteria</taxon>
        <taxon>Hyphomicrobiales</taxon>
        <taxon>Phyllobacteriaceae</taxon>
        <taxon>Mesorhizobium</taxon>
    </lineage>
</organism>
<protein>
    <submittedName>
        <fullName evidence="3">Uncharacterized protein</fullName>
    </submittedName>
</protein>
<dbReference type="InterPro" id="IPR011010">
    <property type="entry name" value="DNA_brk_join_enz"/>
</dbReference>
<name>A0ABM9E7A1_9HYPH</name>
<reference evidence="3 4" key="1">
    <citation type="submission" date="2022-03" db="EMBL/GenBank/DDBJ databases">
        <authorList>
            <person name="Brunel B."/>
        </authorList>
    </citation>
    <scope>NUCLEOTIDE SEQUENCE [LARGE SCALE GENOMIC DNA]</scope>
    <source>
        <strain evidence="3">STM5069sample</strain>
    </source>
</reference>
<evidence type="ECO:0000313" key="4">
    <source>
        <dbReference type="Proteomes" id="UP001153050"/>
    </source>
</evidence>
<keyword evidence="4" id="KW-1185">Reference proteome</keyword>
<proteinExistence type="predicted"/>
<evidence type="ECO:0000256" key="2">
    <source>
        <dbReference type="SAM" id="MobiDB-lite"/>
    </source>
</evidence>
<dbReference type="Proteomes" id="UP001153050">
    <property type="component" value="Unassembled WGS sequence"/>
</dbReference>
<dbReference type="Gene3D" id="1.10.443.10">
    <property type="entry name" value="Intergrase catalytic core"/>
    <property type="match status" value="1"/>
</dbReference>
<evidence type="ECO:0000313" key="3">
    <source>
        <dbReference type="EMBL" id="CAH2405000.1"/>
    </source>
</evidence>
<keyword evidence="1" id="KW-0233">DNA recombination</keyword>
<dbReference type="SUPFAM" id="SSF56349">
    <property type="entry name" value="DNA breaking-rejoining enzymes"/>
    <property type="match status" value="1"/>
</dbReference>
<comment type="caution">
    <text evidence="3">The sequence shown here is derived from an EMBL/GenBank/DDBJ whole genome shotgun (WGS) entry which is preliminary data.</text>
</comment>